<evidence type="ECO:0000256" key="3">
    <source>
        <dbReference type="ARBA" id="ARBA00022759"/>
    </source>
</evidence>
<dbReference type="KEGG" id="sgbi:P3F81_06485"/>
<evidence type="ECO:0000313" key="10">
    <source>
        <dbReference type="Proteomes" id="UP001243623"/>
    </source>
</evidence>
<dbReference type="InterPro" id="IPR005229">
    <property type="entry name" value="YicC/YloC-like"/>
</dbReference>
<dbReference type="AlphaFoldDB" id="A0A9Y2EUR5"/>
<feature type="domain" description="Endoribonuclease YicC-like N-terminal" evidence="7">
    <location>
        <begin position="2"/>
        <end position="154"/>
    </location>
</feature>
<evidence type="ECO:0000256" key="1">
    <source>
        <dbReference type="ARBA" id="ARBA00001968"/>
    </source>
</evidence>
<evidence type="ECO:0000256" key="2">
    <source>
        <dbReference type="ARBA" id="ARBA00022722"/>
    </source>
</evidence>
<evidence type="ECO:0000259" key="8">
    <source>
        <dbReference type="Pfam" id="PF08340"/>
    </source>
</evidence>
<feature type="coiled-coil region" evidence="6">
    <location>
        <begin position="155"/>
        <end position="185"/>
    </location>
</feature>
<dbReference type="InterPro" id="IPR013527">
    <property type="entry name" value="YicC-like_N"/>
</dbReference>
<evidence type="ECO:0000256" key="5">
    <source>
        <dbReference type="ARBA" id="ARBA00035648"/>
    </source>
</evidence>
<keyword evidence="3" id="KW-0255">Endonuclease</keyword>
<evidence type="ECO:0000313" key="9">
    <source>
        <dbReference type="EMBL" id="WIW69574.1"/>
    </source>
</evidence>
<evidence type="ECO:0000256" key="4">
    <source>
        <dbReference type="ARBA" id="ARBA00022801"/>
    </source>
</evidence>
<dbReference type="Pfam" id="PF03755">
    <property type="entry name" value="YicC-like_N"/>
    <property type="match status" value="1"/>
</dbReference>
<keyword evidence="4" id="KW-0378">Hydrolase</keyword>
<name>A0A9Y2EUR5_9FIRM</name>
<dbReference type="EMBL" id="CP120678">
    <property type="protein sequence ID" value="WIW69574.1"/>
    <property type="molecule type" value="Genomic_DNA"/>
</dbReference>
<dbReference type="RefSeq" id="WP_147668786.1">
    <property type="nucleotide sequence ID" value="NZ_CP120678.1"/>
</dbReference>
<comment type="cofactor">
    <cofactor evidence="1">
        <name>a divalent metal cation</name>
        <dbReference type="ChEBI" id="CHEBI:60240"/>
    </cofactor>
</comment>
<dbReference type="InterPro" id="IPR013551">
    <property type="entry name" value="YicC-like_C"/>
</dbReference>
<reference evidence="9" key="1">
    <citation type="submission" date="2023-03" db="EMBL/GenBank/DDBJ databases">
        <title>Selenobaculum gbiensis gen. nov. sp. nov., a new bacterium isolated from the gut microbiota of IBD patient.</title>
        <authorList>
            <person name="Yeo S."/>
            <person name="Park H."/>
            <person name="Huh C.S."/>
        </authorList>
    </citation>
    <scope>NUCLEOTIDE SEQUENCE</scope>
    <source>
        <strain evidence="9">ICN-92133</strain>
    </source>
</reference>
<dbReference type="NCBIfam" id="TIGR00255">
    <property type="entry name" value="YicC/YloC family endoribonuclease"/>
    <property type="match status" value="1"/>
</dbReference>
<gene>
    <name evidence="9" type="ORF">P3F81_06485</name>
</gene>
<dbReference type="PANTHER" id="PTHR30636">
    <property type="entry name" value="UPF0701 PROTEIN YICC"/>
    <property type="match status" value="1"/>
</dbReference>
<dbReference type="PANTHER" id="PTHR30636:SF3">
    <property type="entry name" value="UPF0701 PROTEIN YICC"/>
    <property type="match status" value="1"/>
</dbReference>
<keyword evidence="6" id="KW-0175">Coiled coil</keyword>
<feature type="domain" description="Endoribonuclease YicC-like C-terminal" evidence="8">
    <location>
        <begin position="172"/>
        <end position="294"/>
    </location>
</feature>
<evidence type="ECO:0000256" key="6">
    <source>
        <dbReference type="SAM" id="Coils"/>
    </source>
</evidence>
<dbReference type="GO" id="GO:0016787">
    <property type="term" value="F:hydrolase activity"/>
    <property type="evidence" value="ECO:0007669"/>
    <property type="project" value="UniProtKB-KW"/>
</dbReference>
<protein>
    <submittedName>
        <fullName evidence="9">YicC family protein</fullName>
    </submittedName>
</protein>
<sequence length="294" mass="34036">MLKSMTGFGREMYIGESFQCEVEIKTVNHRYTDIMIRLPKKLNLLEDKIRNLILQSIKRGRIEVSIVLSEYNIQNEIKVDKELAISYHKALKELSKVIHTDFAPNIYELAKFPDVLVREEKELDIEQLEPQILNAVEKATARLCEMRILEGSNILADLNRRIDLLKSQTNEIEEYADEVTKTYAQKLLLRIQEALEDKGIGLDQNRVLQEVALFADHSNITEEIVRLESHFEQFFISINSNSDTIGRKLDFIIQEINREINTIASKANSFSIANLAVNMKSEVEKIREQIQNIE</sequence>
<accession>A0A9Y2EUR5</accession>
<evidence type="ECO:0000259" key="7">
    <source>
        <dbReference type="Pfam" id="PF03755"/>
    </source>
</evidence>
<dbReference type="Proteomes" id="UP001243623">
    <property type="component" value="Chromosome"/>
</dbReference>
<keyword evidence="2" id="KW-0540">Nuclease</keyword>
<organism evidence="9 10">
    <name type="scientific">Selenobaculum gibii</name>
    <dbReference type="NCBI Taxonomy" id="3054208"/>
    <lineage>
        <taxon>Bacteria</taxon>
        <taxon>Bacillati</taxon>
        <taxon>Bacillota</taxon>
        <taxon>Negativicutes</taxon>
        <taxon>Selenomonadales</taxon>
        <taxon>Selenomonadaceae</taxon>
        <taxon>Selenobaculum</taxon>
    </lineage>
</organism>
<dbReference type="GO" id="GO:0004521">
    <property type="term" value="F:RNA endonuclease activity"/>
    <property type="evidence" value="ECO:0007669"/>
    <property type="project" value="InterPro"/>
</dbReference>
<proteinExistence type="inferred from homology"/>
<dbReference type="Pfam" id="PF08340">
    <property type="entry name" value="YicC-like_C"/>
    <property type="match status" value="1"/>
</dbReference>
<comment type="similarity">
    <text evidence="5">Belongs to the YicC/YloC family.</text>
</comment>
<keyword evidence="10" id="KW-1185">Reference proteome</keyword>